<dbReference type="Proteomes" id="UP000676336">
    <property type="component" value="Unassembled WGS sequence"/>
</dbReference>
<dbReference type="AlphaFoldDB" id="A0A8S3AZG6"/>
<accession>A0A8S3AZG6</accession>
<evidence type="ECO:0000313" key="3">
    <source>
        <dbReference type="Proteomes" id="UP000676336"/>
    </source>
</evidence>
<organism evidence="2 3">
    <name type="scientific">Rotaria magnacalcarata</name>
    <dbReference type="NCBI Taxonomy" id="392030"/>
    <lineage>
        <taxon>Eukaryota</taxon>
        <taxon>Metazoa</taxon>
        <taxon>Spiralia</taxon>
        <taxon>Gnathifera</taxon>
        <taxon>Rotifera</taxon>
        <taxon>Eurotatoria</taxon>
        <taxon>Bdelloidea</taxon>
        <taxon>Philodinida</taxon>
        <taxon>Philodinidae</taxon>
        <taxon>Rotaria</taxon>
    </lineage>
</organism>
<evidence type="ECO:0000313" key="1">
    <source>
        <dbReference type="EMBL" id="CAF4765769.1"/>
    </source>
</evidence>
<name>A0A8S3AZG6_9BILA</name>
<proteinExistence type="predicted"/>
<protein>
    <submittedName>
        <fullName evidence="2">Uncharacterized protein</fullName>
    </submittedName>
</protein>
<gene>
    <name evidence="1" type="ORF">GIL414_LOCUS45741</name>
    <name evidence="2" type="ORF">SMN809_LOCUS46025</name>
</gene>
<comment type="caution">
    <text evidence="2">The sequence shown here is derived from an EMBL/GenBank/DDBJ whole genome shotgun (WGS) entry which is preliminary data.</text>
</comment>
<dbReference type="Proteomes" id="UP000681720">
    <property type="component" value="Unassembled WGS sequence"/>
</dbReference>
<dbReference type="EMBL" id="CAJOBI010142253">
    <property type="protein sequence ID" value="CAF4773280.1"/>
    <property type="molecule type" value="Genomic_DNA"/>
</dbReference>
<evidence type="ECO:0000313" key="2">
    <source>
        <dbReference type="EMBL" id="CAF4773280.1"/>
    </source>
</evidence>
<reference evidence="2" key="1">
    <citation type="submission" date="2021-02" db="EMBL/GenBank/DDBJ databases">
        <authorList>
            <person name="Nowell W R."/>
        </authorList>
    </citation>
    <scope>NUCLEOTIDE SEQUENCE</scope>
</reference>
<sequence length="145" mass="15565">MSSSTTLPIRNESRLNGQQGQYLVATTNQTGGETNGNQTTGRVIIAKAHPPNQNSQINQNSNNISGPVQFQFNSSDGTLYTGTNSFFQPQSSNASSDSFSHHILSCTGGYFVPSLESGSQPLTHTTRASPATKLNKVLSLELNFR</sequence>
<dbReference type="EMBL" id="CAJOBJ010141648">
    <property type="protein sequence ID" value="CAF4765769.1"/>
    <property type="molecule type" value="Genomic_DNA"/>
</dbReference>